<accession>A0A6J6XX38</accession>
<reference evidence="1" key="1">
    <citation type="submission" date="2020-05" db="EMBL/GenBank/DDBJ databases">
        <authorList>
            <person name="Chiriac C."/>
            <person name="Salcher M."/>
            <person name="Ghai R."/>
            <person name="Kavagutti S V."/>
        </authorList>
    </citation>
    <scope>NUCLEOTIDE SEQUENCE</scope>
</reference>
<sequence>MVLIVLTNDSRRTSSAVLPITITAAPIARDIRTAKYGFSPPYVKAKVIAAESPIKKNRIHRPFAFVPFSRTCGPRIR</sequence>
<dbReference type="EMBL" id="CAFAAP010000058">
    <property type="protein sequence ID" value="CAB4800154.1"/>
    <property type="molecule type" value="Genomic_DNA"/>
</dbReference>
<evidence type="ECO:0000313" key="1">
    <source>
        <dbReference type="EMBL" id="CAB4800154.1"/>
    </source>
</evidence>
<proteinExistence type="predicted"/>
<gene>
    <name evidence="1" type="ORF">UFOPK3026_00508</name>
</gene>
<organism evidence="1">
    <name type="scientific">freshwater metagenome</name>
    <dbReference type="NCBI Taxonomy" id="449393"/>
    <lineage>
        <taxon>unclassified sequences</taxon>
        <taxon>metagenomes</taxon>
        <taxon>ecological metagenomes</taxon>
    </lineage>
</organism>
<name>A0A6J6XX38_9ZZZZ</name>
<dbReference type="AlphaFoldDB" id="A0A6J6XX38"/>
<protein>
    <submittedName>
        <fullName evidence="1">Unannotated protein</fullName>
    </submittedName>
</protein>